<dbReference type="STRING" id="930129.SAMN05216352_110104"/>
<evidence type="ECO:0000313" key="2">
    <source>
        <dbReference type="EMBL" id="SDI68959.1"/>
    </source>
</evidence>
<feature type="transmembrane region" description="Helical" evidence="1">
    <location>
        <begin position="130"/>
        <end position="151"/>
    </location>
</feature>
<dbReference type="AlphaFoldDB" id="A0A1G8MLU3"/>
<feature type="transmembrane region" description="Helical" evidence="1">
    <location>
        <begin position="12"/>
        <end position="35"/>
    </location>
</feature>
<keyword evidence="1" id="KW-1133">Transmembrane helix</keyword>
<keyword evidence="3" id="KW-1185">Reference proteome</keyword>
<feature type="transmembrane region" description="Helical" evidence="1">
    <location>
        <begin position="56"/>
        <end position="76"/>
    </location>
</feature>
<dbReference type="EMBL" id="FNDU01000010">
    <property type="protein sequence ID" value="SDI68959.1"/>
    <property type="molecule type" value="Genomic_DNA"/>
</dbReference>
<organism evidence="2 3">
    <name type="scientific">Alteribacillus bidgolensis</name>
    <dbReference type="NCBI Taxonomy" id="930129"/>
    <lineage>
        <taxon>Bacteria</taxon>
        <taxon>Bacillati</taxon>
        <taxon>Bacillota</taxon>
        <taxon>Bacilli</taxon>
        <taxon>Bacillales</taxon>
        <taxon>Bacillaceae</taxon>
        <taxon>Alteribacillus</taxon>
    </lineage>
</organism>
<keyword evidence="1" id="KW-0812">Transmembrane</keyword>
<evidence type="ECO:0000256" key="1">
    <source>
        <dbReference type="SAM" id="Phobius"/>
    </source>
</evidence>
<protein>
    <submittedName>
        <fullName evidence="2">Cation:H+ antiporter</fullName>
    </submittedName>
</protein>
<sequence length="158" mass="16775">MTAAGLAVNLSFSILSIGVTSITIALIYFLGIWFISSKQNGNSTAKKTSNVTDTKIAINQAIRGFILFALVIFVSGSTLSLSGDAIAQNTGISASAVGSIFIALATSIPDAMGVFMALKLANVKLELFWVVIYLIFLSLLLEIFSTLRGVFGKTQVMR</sequence>
<reference evidence="2 3" key="1">
    <citation type="submission" date="2016-10" db="EMBL/GenBank/DDBJ databases">
        <authorList>
            <person name="de Groot N.N."/>
        </authorList>
    </citation>
    <scope>NUCLEOTIDE SEQUENCE [LARGE SCALE GENOMIC DNA]</scope>
    <source>
        <strain evidence="3">P4B,CCM 7963,CECT 7998,DSM 25260,IBRC-M 10614,KCTC 13821</strain>
    </source>
</reference>
<proteinExistence type="predicted"/>
<name>A0A1G8MLU3_9BACI</name>
<keyword evidence="1" id="KW-0472">Membrane</keyword>
<accession>A0A1G8MLU3</accession>
<gene>
    <name evidence="2" type="ORF">SAMN05216352_110104</name>
</gene>
<feature type="transmembrane region" description="Helical" evidence="1">
    <location>
        <begin position="96"/>
        <end position="118"/>
    </location>
</feature>
<dbReference type="Proteomes" id="UP000199017">
    <property type="component" value="Unassembled WGS sequence"/>
</dbReference>
<evidence type="ECO:0000313" key="3">
    <source>
        <dbReference type="Proteomes" id="UP000199017"/>
    </source>
</evidence>